<dbReference type="Proteomes" id="UP000247480">
    <property type="component" value="Unassembled WGS sequence"/>
</dbReference>
<accession>A0A2V0QPD7</accession>
<gene>
    <name evidence="1" type="ORF">KPSA1_05976</name>
    <name evidence="2" type="ORF">KPSA3_01575</name>
</gene>
<evidence type="ECO:0000313" key="1">
    <source>
        <dbReference type="EMBL" id="GBH12508.1"/>
    </source>
</evidence>
<keyword evidence="1" id="KW-0808">Transferase</keyword>
<evidence type="ECO:0000313" key="2">
    <source>
        <dbReference type="EMBL" id="GBH15646.1"/>
    </source>
</evidence>
<dbReference type="GO" id="GO:0016740">
    <property type="term" value="F:transferase activity"/>
    <property type="evidence" value="ECO:0007669"/>
    <property type="project" value="UniProtKB-KW"/>
</dbReference>
<proteinExistence type="predicted"/>
<dbReference type="AlphaFoldDB" id="A0A2V0QPD7"/>
<evidence type="ECO:0000313" key="4">
    <source>
        <dbReference type="Proteomes" id="UP000248291"/>
    </source>
</evidence>
<sequence length="219" mass="23815">MPHWVLLPANGYTLGLEMVVNGPAHRIMDHFVVLAVQAISRNTLLAVRQGHILVECRCISGQREHAAQRALPASIADVQNHRATLGKTCQKDPRRIDTAVALLFDQADHLQRRGFHLVVINGAGLGTHGFDVVPARHFIAAVDGHGACRCLGQDETGSGQRPLQRLGNRQKVITVGTQPMQPDDAGIDCAGRLDDQRFAHDCSICVHLLVKSALIRCEG</sequence>
<reference evidence="2 4" key="2">
    <citation type="submission" date="2018-04" db="EMBL/GenBank/DDBJ databases">
        <title>Draft genome sequence of Pseudomonas syringae pv. actinidiae biovar 3 strains isolated from kiwifruit in Kagawa prefecture.</title>
        <authorList>
            <person name="Tabuchi M."/>
            <person name="Saito M."/>
            <person name="Fujiwara S."/>
            <person name="Sasa N."/>
            <person name="Akimitsu K."/>
            <person name="Gomi K."/>
            <person name="Konishi-Sugita S."/>
            <person name="Hamano K."/>
            <person name="Kataoka I."/>
        </authorList>
    </citation>
    <scope>NUCLEOTIDE SEQUENCE [LARGE SCALE GENOMIC DNA]</scope>
    <source>
        <strain evidence="2 4">MAFF212211</strain>
    </source>
</reference>
<name>A0A2V0QPD7_PSESF</name>
<dbReference type="EMBL" id="BGKA01000062">
    <property type="protein sequence ID" value="GBH15646.1"/>
    <property type="molecule type" value="Genomic_DNA"/>
</dbReference>
<organism evidence="1 3">
    <name type="scientific">Pseudomonas syringae pv. actinidiae</name>
    <dbReference type="NCBI Taxonomy" id="103796"/>
    <lineage>
        <taxon>Bacteria</taxon>
        <taxon>Pseudomonadati</taxon>
        <taxon>Pseudomonadota</taxon>
        <taxon>Gammaproteobacteria</taxon>
        <taxon>Pseudomonadales</taxon>
        <taxon>Pseudomonadaceae</taxon>
        <taxon>Pseudomonas</taxon>
        <taxon>Pseudomonas syringae</taxon>
    </lineage>
</organism>
<dbReference type="Proteomes" id="UP000248291">
    <property type="component" value="Unassembled WGS sequence"/>
</dbReference>
<evidence type="ECO:0000313" key="3">
    <source>
        <dbReference type="Proteomes" id="UP000247480"/>
    </source>
</evidence>
<comment type="caution">
    <text evidence="1">The sequence shown here is derived from an EMBL/GenBank/DDBJ whole genome shotgun (WGS) entry which is preliminary data.</text>
</comment>
<protein>
    <submittedName>
        <fullName evidence="1">UDP-N-acetylglucosamine enolpyruvyl transferase</fullName>
    </submittedName>
</protein>
<reference evidence="1 3" key="1">
    <citation type="submission" date="2018-04" db="EMBL/GenBank/DDBJ databases">
        <title>Draft genome sequence of Pseudomonas syringae pv. actinidiae biovar 1 strains isolated from kiwifruit in Kagawa prefecture.</title>
        <authorList>
            <person name="Tabuchi M."/>
            <person name="Saito M."/>
            <person name="Fujiwara S."/>
            <person name="Sasa N."/>
            <person name="Akimitsu K."/>
            <person name="Gomi K."/>
            <person name="Konishi-Sugita S."/>
            <person name="Hamano K."/>
            <person name="Kataoka I."/>
        </authorList>
    </citation>
    <scope>NUCLEOTIDE SEQUENCE [LARGE SCALE GENOMIC DNA]</scope>
    <source>
        <strain evidence="1 3">MAFF212206</strain>
    </source>
</reference>
<dbReference type="EMBL" id="BGJZ01000311">
    <property type="protein sequence ID" value="GBH12508.1"/>
    <property type="molecule type" value="Genomic_DNA"/>
</dbReference>